<dbReference type="GO" id="GO:0030424">
    <property type="term" value="C:axon"/>
    <property type="evidence" value="ECO:0007669"/>
    <property type="project" value="TreeGrafter"/>
</dbReference>
<dbReference type="Pfam" id="PF02453">
    <property type="entry name" value="Reticulon"/>
    <property type="match status" value="1"/>
</dbReference>
<dbReference type="GO" id="GO:0005524">
    <property type="term" value="F:ATP binding"/>
    <property type="evidence" value="ECO:0007669"/>
    <property type="project" value="InterPro"/>
</dbReference>
<evidence type="ECO:0000256" key="3">
    <source>
        <dbReference type="ARBA" id="ARBA00022824"/>
    </source>
</evidence>
<evidence type="ECO:0000256" key="4">
    <source>
        <dbReference type="ARBA" id="ARBA00022989"/>
    </source>
</evidence>
<dbReference type="InterPro" id="IPR036640">
    <property type="entry name" value="ABC1_TM_sf"/>
</dbReference>
<gene>
    <name evidence="8" type="ORF">RFH988_LOCUS14243</name>
    <name evidence="9" type="ORF">SEV965_LOCUS24107</name>
</gene>
<keyword evidence="2 6" id="KW-0812">Transmembrane</keyword>
<dbReference type="Proteomes" id="UP000663882">
    <property type="component" value="Unassembled WGS sequence"/>
</dbReference>
<sequence length="337" mass="38952">MVDRLSVLKNILRHKKTFASLLFNDSDQITFHFNQIMEPQSYDIDSTTHEWNKNSFNDHSIRHDPNEIPTVNSTNPNYHPTSTINNHGWEKNNSTFETNVDKVKVELKKGQQHAEDIITKSKRHILQQWEQTRHSIIHLQNRAKEMLPKKAANLIYWQNPIESGIVFGILLSVIITFMFLSSLAAISFWLLAFLVIIGLYKLYNYVMVTFVGRIQDDIFDSMFSSDMHISDRQAQALANYIRTNGTMILRQARSLFLWNNLTNSIIFGLILFMCFYVGLSMNALTFGLVGLIVLFTIPKIYQVYQVPIDRTAKQILNQINQLLAKVTTKLPTKPKKA</sequence>
<evidence type="ECO:0000313" key="9">
    <source>
        <dbReference type="EMBL" id="CAF1258401.1"/>
    </source>
</evidence>
<keyword evidence="3 6" id="KW-0256">Endoplasmic reticulum</keyword>
<feature type="transmembrane region" description="Helical" evidence="6">
    <location>
        <begin position="154"/>
        <end position="180"/>
    </location>
</feature>
<feature type="transmembrane region" description="Helical" evidence="6">
    <location>
        <begin position="186"/>
        <end position="203"/>
    </location>
</feature>
<evidence type="ECO:0000256" key="1">
    <source>
        <dbReference type="ARBA" id="ARBA00004477"/>
    </source>
</evidence>
<evidence type="ECO:0000256" key="2">
    <source>
        <dbReference type="ARBA" id="ARBA00022692"/>
    </source>
</evidence>
<evidence type="ECO:0000256" key="6">
    <source>
        <dbReference type="RuleBase" id="RU363132"/>
    </source>
</evidence>
<dbReference type="InterPro" id="IPR046964">
    <property type="entry name" value="RTN1-4"/>
</dbReference>
<dbReference type="InterPro" id="IPR003388">
    <property type="entry name" value="Reticulon"/>
</dbReference>
<evidence type="ECO:0000256" key="5">
    <source>
        <dbReference type="ARBA" id="ARBA00023136"/>
    </source>
</evidence>
<protein>
    <recommendedName>
        <fullName evidence="6">Reticulon-like protein</fullName>
    </recommendedName>
</protein>
<dbReference type="SUPFAM" id="SSF90123">
    <property type="entry name" value="ABC transporter transmembrane region"/>
    <property type="match status" value="1"/>
</dbReference>
<comment type="subcellular location">
    <subcellularLocation>
        <location evidence="1 6">Endoplasmic reticulum membrane</location>
        <topology evidence="1 6">Multi-pass membrane protein</topology>
    </subcellularLocation>
</comment>
<name>A0A814GWI8_9BILA</name>
<evidence type="ECO:0000313" key="10">
    <source>
        <dbReference type="Proteomes" id="UP000663882"/>
    </source>
</evidence>
<dbReference type="PANTHER" id="PTHR45799">
    <property type="entry name" value="RETICULON-LIKE PROTEIN"/>
    <property type="match status" value="1"/>
</dbReference>
<dbReference type="EMBL" id="CAJNOO010000654">
    <property type="protein sequence ID" value="CAF1002367.1"/>
    <property type="molecule type" value="Genomic_DNA"/>
</dbReference>
<reference evidence="8" key="1">
    <citation type="submission" date="2021-02" db="EMBL/GenBank/DDBJ databases">
        <authorList>
            <person name="Nowell W R."/>
        </authorList>
    </citation>
    <scope>NUCLEOTIDE SEQUENCE</scope>
</reference>
<dbReference type="PROSITE" id="PS50845">
    <property type="entry name" value="RETICULON"/>
    <property type="match status" value="1"/>
</dbReference>
<feature type="domain" description="Reticulon" evidence="7">
    <location>
        <begin position="151"/>
        <end position="337"/>
    </location>
</feature>
<accession>A0A814GWI8</accession>
<comment type="caution">
    <text evidence="8">The sequence shown here is derived from an EMBL/GenBank/DDBJ whole genome shotgun (WGS) entry which is preliminary data.</text>
</comment>
<dbReference type="OrthoDB" id="567788at2759"/>
<evidence type="ECO:0000313" key="8">
    <source>
        <dbReference type="EMBL" id="CAF1002367.1"/>
    </source>
</evidence>
<feature type="transmembrane region" description="Helical" evidence="6">
    <location>
        <begin position="284"/>
        <end position="304"/>
    </location>
</feature>
<dbReference type="Proteomes" id="UP000663889">
    <property type="component" value="Unassembled WGS sequence"/>
</dbReference>
<keyword evidence="4 6" id="KW-1133">Transmembrane helix</keyword>
<feature type="transmembrane region" description="Helical" evidence="6">
    <location>
        <begin position="256"/>
        <end position="278"/>
    </location>
</feature>
<proteinExistence type="predicted"/>
<dbReference type="EMBL" id="CAJNOU010001839">
    <property type="protein sequence ID" value="CAF1258401.1"/>
    <property type="molecule type" value="Genomic_DNA"/>
</dbReference>
<dbReference type="AlphaFoldDB" id="A0A814GWI8"/>
<dbReference type="GO" id="GO:0005789">
    <property type="term" value="C:endoplasmic reticulum membrane"/>
    <property type="evidence" value="ECO:0007669"/>
    <property type="project" value="UniProtKB-SubCell"/>
</dbReference>
<keyword evidence="5 6" id="KW-0472">Membrane</keyword>
<evidence type="ECO:0000259" key="7">
    <source>
        <dbReference type="PROSITE" id="PS50845"/>
    </source>
</evidence>
<dbReference type="PANTHER" id="PTHR45799:SF2">
    <property type="entry name" value="RETICULON-LIKE PROTEIN"/>
    <property type="match status" value="1"/>
</dbReference>
<organism evidence="8 10">
    <name type="scientific">Rotaria sordida</name>
    <dbReference type="NCBI Taxonomy" id="392033"/>
    <lineage>
        <taxon>Eukaryota</taxon>
        <taxon>Metazoa</taxon>
        <taxon>Spiralia</taxon>
        <taxon>Gnathifera</taxon>
        <taxon>Rotifera</taxon>
        <taxon>Eurotatoria</taxon>
        <taxon>Bdelloidea</taxon>
        <taxon>Philodinida</taxon>
        <taxon>Philodinidae</taxon>
        <taxon>Rotaria</taxon>
    </lineage>
</organism>